<keyword evidence="3" id="KW-1185">Reference proteome</keyword>
<dbReference type="InterPro" id="IPR029071">
    <property type="entry name" value="Ubiquitin-like_domsf"/>
</dbReference>
<dbReference type="Gene3D" id="3.10.20.90">
    <property type="entry name" value="Phosphatidylinositol 3-kinase Catalytic Subunit, Chain A, domain 1"/>
    <property type="match status" value="1"/>
</dbReference>
<dbReference type="PANTHER" id="PTHR10562">
    <property type="entry name" value="SMALL UBIQUITIN-RELATED MODIFIER"/>
    <property type="match status" value="1"/>
</dbReference>
<dbReference type="Pfam" id="PF11976">
    <property type="entry name" value="Rad60-SLD"/>
    <property type="match status" value="1"/>
</dbReference>
<comment type="caution">
    <text evidence="2">The sequence shown here is derived from an EMBL/GenBank/DDBJ whole genome shotgun (WGS) entry which is preliminary data.</text>
</comment>
<name>A0ABR0DFE7_9LAMI</name>
<dbReference type="EMBL" id="JAYDYQ010001088">
    <property type="protein sequence ID" value="KAK4487942.1"/>
    <property type="molecule type" value="Genomic_DNA"/>
</dbReference>
<reference evidence="2 3" key="1">
    <citation type="journal article" date="2023" name="bioRxiv">
        <title>Genome report: Whole genome sequence and annotation of Penstemon davidsonii.</title>
        <authorList>
            <person name="Ostevik K.L."/>
            <person name="Alabady M."/>
            <person name="Zhang M."/>
            <person name="Rausher M.D."/>
        </authorList>
    </citation>
    <scope>NUCLEOTIDE SEQUENCE [LARGE SCALE GENOMIC DNA]</scope>
    <source>
        <strain evidence="2">DNT005</strain>
        <tissue evidence="2">Whole leaf</tissue>
    </source>
</reference>
<accession>A0ABR0DFE7</accession>
<proteinExistence type="predicted"/>
<protein>
    <recommendedName>
        <fullName evidence="1">Ubiquitin-like domain-containing protein</fullName>
    </recommendedName>
</protein>
<dbReference type="InterPro" id="IPR000626">
    <property type="entry name" value="Ubiquitin-like_dom"/>
</dbReference>
<dbReference type="PROSITE" id="PS50053">
    <property type="entry name" value="UBIQUITIN_2"/>
    <property type="match status" value="1"/>
</dbReference>
<feature type="domain" description="Ubiquitin-like" evidence="1">
    <location>
        <begin position="51"/>
        <end position="116"/>
    </location>
</feature>
<sequence>MHLSPAIPFLSHKYRISIKLRINNNKLTEKSSSSSSNSTVTTESSHCSVNTHVKIRVHNGEDDRVFCFQMQRDVRLLKLMKKYGERVGVDYNTLRFSYDGRRIQGDQTAEGLELED</sequence>
<evidence type="ECO:0000313" key="3">
    <source>
        <dbReference type="Proteomes" id="UP001291926"/>
    </source>
</evidence>
<dbReference type="SUPFAM" id="SSF54236">
    <property type="entry name" value="Ubiquitin-like"/>
    <property type="match status" value="1"/>
</dbReference>
<dbReference type="Proteomes" id="UP001291926">
    <property type="component" value="Unassembled WGS sequence"/>
</dbReference>
<gene>
    <name evidence="2" type="ORF">RD792_003680</name>
</gene>
<evidence type="ECO:0000259" key="1">
    <source>
        <dbReference type="PROSITE" id="PS50053"/>
    </source>
</evidence>
<organism evidence="2 3">
    <name type="scientific">Penstemon davidsonii</name>
    <dbReference type="NCBI Taxonomy" id="160366"/>
    <lineage>
        <taxon>Eukaryota</taxon>
        <taxon>Viridiplantae</taxon>
        <taxon>Streptophyta</taxon>
        <taxon>Embryophyta</taxon>
        <taxon>Tracheophyta</taxon>
        <taxon>Spermatophyta</taxon>
        <taxon>Magnoliopsida</taxon>
        <taxon>eudicotyledons</taxon>
        <taxon>Gunneridae</taxon>
        <taxon>Pentapetalae</taxon>
        <taxon>asterids</taxon>
        <taxon>lamiids</taxon>
        <taxon>Lamiales</taxon>
        <taxon>Plantaginaceae</taxon>
        <taxon>Cheloneae</taxon>
        <taxon>Penstemon</taxon>
    </lineage>
</organism>
<evidence type="ECO:0000313" key="2">
    <source>
        <dbReference type="EMBL" id="KAK4487942.1"/>
    </source>
</evidence>
<dbReference type="InterPro" id="IPR022617">
    <property type="entry name" value="Rad60/SUMO-like_dom"/>
</dbReference>